<organism evidence="1 2">
    <name type="scientific">Mucilaginibacter corticis</name>
    <dbReference type="NCBI Taxonomy" id="2597670"/>
    <lineage>
        <taxon>Bacteria</taxon>
        <taxon>Pseudomonadati</taxon>
        <taxon>Bacteroidota</taxon>
        <taxon>Sphingobacteriia</taxon>
        <taxon>Sphingobacteriales</taxon>
        <taxon>Sphingobacteriaceae</taxon>
        <taxon>Mucilaginibacter</taxon>
    </lineage>
</organism>
<dbReference type="OrthoDB" id="797881at2"/>
<dbReference type="Proteomes" id="UP000318733">
    <property type="component" value="Unassembled WGS sequence"/>
</dbReference>
<proteinExistence type="predicted"/>
<gene>
    <name evidence="1" type="ORF">FO440_04200</name>
</gene>
<dbReference type="RefSeq" id="WP_144246967.1">
    <property type="nucleotide sequence ID" value="NZ_VLPK01000001.1"/>
</dbReference>
<evidence type="ECO:0000313" key="1">
    <source>
        <dbReference type="EMBL" id="TSJ43402.1"/>
    </source>
</evidence>
<evidence type="ECO:0000313" key="2">
    <source>
        <dbReference type="Proteomes" id="UP000318733"/>
    </source>
</evidence>
<comment type="caution">
    <text evidence="1">The sequence shown here is derived from an EMBL/GenBank/DDBJ whole genome shotgun (WGS) entry which is preliminary data.</text>
</comment>
<protein>
    <submittedName>
        <fullName evidence="1">Uncharacterized protein</fullName>
    </submittedName>
</protein>
<reference evidence="1 2" key="1">
    <citation type="submission" date="2019-07" db="EMBL/GenBank/DDBJ databases">
        <authorList>
            <person name="Huq M.A."/>
        </authorList>
    </citation>
    <scope>NUCLEOTIDE SEQUENCE [LARGE SCALE GENOMIC DNA]</scope>
    <source>
        <strain evidence="1 2">MAH-19</strain>
    </source>
</reference>
<dbReference type="AlphaFoldDB" id="A0A556MUA1"/>
<accession>A0A556MUA1</accession>
<keyword evidence="2" id="KW-1185">Reference proteome</keyword>
<name>A0A556MUA1_9SPHI</name>
<dbReference type="EMBL" id="VLPK01000001">
    <property type="protein sequence ID" value="TSJ43402.1"/>
    <property type="molecule type" value="Genomic_DNA"/>
</dbReference>
<sequence>MRAIAGILGFCMAALSGYGQTIVFTGQLLNNNTVVKNYTVIINGKPATTNDSGVFTTAISSSATQLDIKASDKSYIIAYPTNGRVLVPKDPSLLTQIVLEPFQSNGQLKNYLASVSGLKEAAKKGQSATKALQAKIDSLAASLIKIGYTNDDLRAERERQDGIDLFYPEISSALQDYIYQGQMLMSAFKTISTDAFKNPSALTQYGQTQNSFNQAYEKLYSNYPTYSKKMDDYWGDPALTAEFGGIVDTLLYGIGKNKIQPLNDVKNQVNQYFQSKLSNKDKNNLKTKIQAQITAQIPGITNQLNVTDQHIKQFLDRLKN</sequence>